<proteinExistence type="inferred from homology"/>
<feature type="domain" description="VTT" evidence="8">
    <location>
        <begin position="57"/>
        <end position="183"/>
    </location>
</feature>
<gene>
    <name evidence="9" type="ORF">SERN_1707</name>
</gene>
<dbReference type="Proteomes" id="UP000297318">
    <property type="component" value="Unassembled WGS sequence"/>
</dbReference>
<dbReference type="PANTHER" id="PTHR42709:SF6">
    <property type="entry name" value="UNDECAPRENYL PHOSPHATE TRANSPORTER A"/>
    <property type="match status" value="1"/>
</dbReference>
<sequence>MPALTTLAAVASAAAATETHPAEGYDGFIGWVLGLIETLGAVGVGLAVLLETFVPPIPSEAVLPAAGFLAYEGRMNGWLAWVAATLGALVGAWLWYAIGAALGRDRTRRLVGRIPLMDHADFDRAEAFFQRWGVLAVLLGRCVPLVRSFISIPAGIERMPFWTFSAYTALGSGVWNGIWIGLGVAFGPAIKPVLEEWSGVLSNAVLVVIALLVLWFVVSRLRRRRRERTAA</sequence>
<feature type="transmembrane region" description="Helical" evidence="7">
    <location>
        <begin position="162"/>
        <end position="185"/>
    </location>
</feature>
<keyword evidence="4 7" id="KW-0812">Transmembrane</keyword>
<dbReference type="RefSeq" id="WP_135849662.1">
    <property type="nucleotide sequence ID" value="NZ_RHPJ01000002.1"/>
</dbReference>
<evidence type="ECO:0000256" key="5">
    <source>
        <dbReference type="ARBA" id="ARBA00022989"/>
    </source>
</evidence>
<evidence type="ECO:0000256" key="3">
    <source>
        <dbReference type="ARBA" id="ARBA00022475"/>
    </source>
</evidence>
<feature type="transmembrane region" description="Helical" evidence="7">
    <location>
        <begin position="197"/>
        <end position="218"/>
    </location>
</feature>
<evidence type="ECO:0000256" key="4">
    <source>
        <dbReference type="ARBA" id="ARBA00022692"/>
    </source>
</evidence>
<evidence type="ECO:0000256" key="6">
    <source>
        <dbReference type="ARBA" id="ARBA00023136"/>
    </source>
</evidence>
<evidence type="ECO:0000256" key="2">
    <source>
        <dbReference type="ARBA" id="ARBA00010792"/>
    </source>
</evidence>
<evidence type="ECO:0000313" key="9">
    <source>
        <dbReference type="EMBL" id="TGO05703.1"/>
    </source>
</evidence>
<dbReference type="GO" id="GO:0005886">
    <property type="term" value="C:plasma membrane"/>
    <property type="evidence" value="ECO:0007669"/>
    <property type="project" value="UniProtKB-SubCell"/>
</dbReference>
<dbReference type="Pfam" id="PF09335">
    <property type="entry name" value="VTT_dom"/>
    <property type="match status" value="1"/>
</dbReference>
<name>A0A4Z1E5I7_9MICO</name>
<dbReference type="InterPro" id="IPR032816">
    <property type="entry name" value="VTT_dom"/>
</dbReference>
<reference evidence="9 10" key="1">
    <citation type="submission" date="2018-11" db="EMBL/GenBank/DDBJ databases">
        <title>Complete genome sequencing of the Actinobacteria Serinibacter sp. K3-2.</title>
        <authorList>
            <person name="Rakitin A.L."/>
            <person name="Beletsky A.V."/>
            <person name="Mardanov A.V."/>
            <person name="Ravin N.V."/>
            <person name="Gromova A.S."/>
            <person name="Filippova S.N."/>
            <person name="Gal'Chenko V.F."/>
        </authorList>
    </citation>
    <scope>NUCLEOTIDE SEQUENCE [LARGE SCALE GENOMIC DNA]</scope>
    <source>
        <strain evidence="9 10">K3-2</strain>
    </source>
</reference>
<evidence type="ECO:0000313" key="10">
    <source>
        <dbReference type="Proteomes" id="UP000297318"/>
    </source>
</evidence>
<organism evidence="9 10">
    <name type="scientific">Serinibacter arcticus</name>
    <dbReference type="NCBI Taxonomy" id="1655435"/>
    <lineage>
        <taxon>Bacteria</taxon>
        <taxon>Bacillati</taxon>
        <taxon>Actinomycetota</taxon>
        <taxon>Actinomycetes</taxon>
        <taxon>Micrococcales</taxon>
        <taxon>Beutenbergiaceae</taxon>
        <taxon>Serinibacter</taxon>
    </lineage>
</organism>
<keyword evidence="5 7" id="KW-1133">Transmembrane helix</keyword>
<dbReference type="OrthoDB" id="9813426at2"/>
<dbReference type="AlphaFoldDB" id="A0A4Z1E5I7"/>
<evidence type="ECO:0000256" key="1">
    <source>
        <dbReference type="ARBA" id="ARBA00004651"/>
    </source>
</evidence>
<evidence type="ECO:0000259" key="8">
    <source>
        <dbReference type="Pfam" id="PF09335"/>
    </source>
</evidence>
<dbReference type="EMBL" id="RHPJ01000002">
    <property type="protein sequence ID" value="TGO05703.1"/>
    <property type="molecule type" value="Genomic_DNA"/>
</dbReference>
<feature type="transmembrane region" description="Helical" evidence="7">
    <location>
        <begin position="78"/>
        <end position="98"/>
    </location>
</feature>
<keyword evidence="6 7" id="KW-0472">Membrane</keyword>
<keyword evidence="10" id="KW-1185">Reference proteome</keyword>
<comment type="subcellular location">
    <subcellularLocation>
        <location evidence="1">Cell membrane</location>
        <topology evidence="1">Multi-pass membrane protein</topology>
    </subcellularLocation>
</comment>
<accession>A0A4Z1E5I7</accession>
<evidence type="ECO:0000256" key="7">
    <source>
        <dbReference type="SAM" id="Phobius"/>
    </source>
</evidence>
<comment type="similarity">
    <text evidence="2">Belongs to the DedA family.</text>
</comment>
<protein>
    <submittedName>
        <fullName evidence="9">DedA protein</fullName>
    </submittedName>
</protein>
<dbReference type="PANTHER" id="PTHR42709">
    <property type="entry name" value="ALKALINE PHOSPHATASE LIKE PROTEIN"/>
    <property type="match status" value="1"/>
</dbReference>
<dbReference type="InterPro" id="IPR051311">
    <property type="entry name" value="DedA_domain"/>
</dbReference>
<feature type="transmembrane region" description="Helical" evidence="7">
    <location>
        <begin position="31"/>
        <end position="50"/>
    </location>
</feature>
<keyword evidence="3" id="KW-1003">Cell membrane</keyword>
<comment type="caution">
    <text evidence="9">The sequence shown here is derived from an EMBL/GenBank/DDBJ whole genome shotgun (WGS) entry which is preliminary data.</text>
</comment>